<feature type="domain" description="RAI1-like" evidence="1">
    <location>
        <begin position="103"/>
        <end position="214"/>
    </location>
</feature>
<dbReference type="EMBL" id="MU005785">
    <property type="protein sequence ID" value="KAF2703853.1"/>
    <property type="molecule type" value="Genomic_DNA"/>
</dbReference>
<gene>
    <name evidence="2" type="ORF">K504DRAFT_391633</name>
</gene>
<name>A0A6G1JU56_9PLEO</name>
<dbReference type="Pfam" id="PF08652">
    <property type="entry name" value="RAI1"/>
    <property type="match status" value="1"/>
</dbReference>
<dbReference type="PANTHER" id="PTHR35179:SF1">
    <property type="entry name" value="INTEGRAL MEMBRANE PROTEIN"/>
    <property type="match status" value="1"/>
</dbReference>
<dbReference type="AlphaFoldDB" id="A0A6G1JU56"/>
<reference evidence="2" key="1">
    <citation type="journal article" date="2020" name="Stud. Mycol.">
        <title>101 Dothideomycetes genomes: a test case for predicting lifestyles and emergence of pathogens.</title>
        <authorList>
            <person name="Haridas S."/>
            <person name="Albert R."/>
            <person name="Binder M."/>
            <person name="Bloem J."/>
            <person name="Labutti K."/>
            <person name="Salamov A."/>
            <person name="Andreopoulos B."/>
            <person name="Baker S."/>
            <person name="Barry K."/>
            <person name="Bills G."/>
            <person name="Bluhm B."/>
            <person name="Cannon C."/>
            <person name="Castanera R."/>
            <person name="Culley D."/>
            <person name="Daum C."/>
            <person name="Ezra D."/>
            <person name="Gonzalez J."/>
            <person name="Henrissat B."/>
            <person name="Kuo A."/>
            <person name="Liang C."/>
            <person name="Lipzen A."/>
            <person name="Lutzoni F."/>
            <person name="Magnuson J."/>
            <person name="Mondo S."/>
            <person name="Nolan M."/>
            <person name="Ohm R."/>
            <person name="Pangilinan J."/>
            <person name="Park H.-J."/>
            <person name="Ramirez L."/>
            <person name="Alfaro M."/>
            <person name="Sun H."/>
            <person name="Tritt A."/>
            <person name="Yoshinaga Y."/>
            <person name="Zwiers L.-H."/>
            <person name="Turgeon B."/>
            <person name="Goodwin S."/>
            <person name="Spatafora J."/>
            <person name="Crous P."/>
            <person name="Grigoriev I."/>
        </authorList>
    </citation>
    <scope>NUCLEOTIDE SEQUENCE</scope>
    <source>
        <strain evidence="2">CBS 279.74</strain>
    </source>
</reference>
<evidence type="ECO:0000259" key="1">
    <source>
        <dbReference type="Pfam" id="PF08652"/>
    </source>
</evidence>
<sequence>MLRNTSDVVQQIDIPSIDPCTNKVTSDAGFELICTYNWIEQTKKKNNGQEIYVPGCPPKWLPHQLPVKLQPDQGAQYVDQNAYRLPQYPFEPIFWALDIMNPHARLNDVDIVCNRNSLRKLLDLASGRRPDPFVMHLHLLQETLFITRKERNARNMIRGGGQSGYGHNFEKAFTEADDDVHGSTSHHRVVSYDMGGLNCMVRFEVDAYYDEATDGVQDKTFDHTVLLEDAMQRLSLVGEPEPEPEPSFPFPTNRPKAFRKGVLLPSSAMAEIKTHGRRSKPLSQLLPQLWFGRTPHLLVGRHPAANGVFTEVEHTHAGSEFSAWEQENQAALRRLVGILKHLKEVVGGLQPAAAILLYQTKGGPLQVRRMKAPTEVLPECTRRYWSAN</sequence>
<dbReference type="Proteomes" id="UP000799428">
    <property type="component" value="Unassembled WGS sequence"/>
</dbReference>
<evidence type="ECO:0000313" key="3">
    <source>
        <dbReference type="Proteomes" id="UP000799428"/>
    </source>
</evidence>
<evidence type="ECO:0000313" key="2">
    <source>
        <dbReference type="EMBL" id="KAF2703853.1"/>
    </source>
</evidence>
<proteinExistence type="predicted"/>
<dbReference type="InterPro" id="IPR013961">
    <property type="entry name" value="RAI1"/>
</dbReference>
<dbReference type="PANTHER" id="PTHR35179">
    <property type="entry name" value="PROTEIN CBG02620"/>
    <property type="match status" value="1"/>
</dbReference>
<dbReference type="OrthoDB" id="420564at2759"/>
<organism evidence="2 3">
    <name type="scientific">Pleomassaria siparia CBS 279.74</name>
    <dbReference type="NCBI Taxonomy" id="1314801"/>
    <lineage>
        <taxon>Eukaryota</taxon>
        <taxon>Fungi</taxon>
        <taxon>Dikarya</taxon>
        <taxon>Ascomycota</taxon>
        <taxon>Pezizomycotina</taxon>
        <taxon>Dothideomycetes</taxon>
        <taxon>Pleosporomycetidae</taxon>
        <taxon>Pleosporales</taxon>
        <taxon>Pleomassariaceae</taxon>
        <taxon>Pleomassaria</taxon>
    </lineage>
</organism>
<accession>A0A6G1JU56</accession>
<protein>
    <recommendedName>
        <fullName evidence="1">RAI1-like domain-containing protein</fullName>
    </recommendedName>
</protein>
<keyword evidence="3" id="KW-1185">Reference proteome</keyword>